<dbReference type="EMBL" id="OV725078">
    <property type="protein sequence ID" value="CAH1394230.1"/>
    <property type="molecule type" value="Genomic_DNA"/>
</dbReference>
<evidence type="ECO:0000256" key="4">
    <source>
        <dbReference type="ARBA" id="ARBA00023163"/>
    </source>
</evidence>
<dbReference type="GO" id="GO:0000977">
    <property type="term" value="F:RNA polymerase II transcription regulatory region sequence-specific DNA binding"/>
    <property type="evidence" value="ECO:0007669"/>
    <property type="project" value="TreeGrafter"/>
</dbReference>
<dbReference type="Gene3D" id="4.10.280.10">
    <property type="entry name" value="Helix-loop-helix DNA-binding domain"/>
    <property type="match status" value="1"/>
</dbReference>
<dbReference type="OrthoDB" id="10055449at2759"/>
<dbReference type="GO" id="GO:0000981">
    <property type="term" value="F:DNA-binding transcription factor activity, RNA polymerase II-specific"/>
    <property type="evidence" value="ECO:0007669"/>
    <property type="project" value="TreeGrafter"/>
</dbReference>
<dbReference type="AlphaFoldDB" id="A0A9P0H4B4"/>
<accession>A0A9P0H4B4</accession>
<dbReference type="SMART" id="SM00353">
    <property type="entry name" value="HLH"/>
    <property type="match status" value="1"/>
</dbReference>
<dbReference type="PANTHER" id="PTHR23349">
    <property type="entry name" value="BASIC HELIX-LOOP-HELIX TRANSCRIPTION FACTOR, TWIST"/>
    <property type="match status" value="1"/>
</dbReference>
<evidence type="ECO:0000313" key="8">
    <source>
        <dbReference type="Proteomes" id="UP001152798"/>
    </source>
</evidence>
<keyword evidence="2" id="KW-0805">Transcription regulation</keyword>
<keyword evidence="5" id="KW-0539">Nucleus</keyword>
<keyword evidence="8" id="KW-1185">Reference proteome</keyword>
<reference evidence="7" key="1">
    <citation type="submission" date="2022-01" db="EMBL/GenBank/DDBJ databases">
        <authorList>
            <person name="King R."/>
        </authorList>
    </citation>
    <scope>NUCLEOTIDE SEQUENCE</scope>
</reference>
<comment type="subcellular location">
    <subcellularLocation>
        <location evidence="1">Nucleus</location>
    </subcellularLocation>
</comment>
<organism evidence="7 8">
    <name type="scientific">Nezara viridula</name>
    <name type="common">Southern green stink bug</name>
    <name type="synonym">Cimex viridulus</name>
    <dbReference type="NCBI Taxonomy" id="85310"/>
    <lineage>
        <taxon>Eukaryota</taxon>
        <taxon>Metazoa</taxon>
        <taxon>Ecdysozoa</taxon>
        <taxon>Arthropoda</taxon>
        <taxon>Hexapoda</taxon>
        <taxon>Insecta</taxon>
        <taxon>Pterygota</taxon>
        <taxon>Neoptera</taxon>
        <taxon>Paraneoptera</taxon>
        <taxon>Hemiptera</taxon>
        <taxon>Heteroptera</taxon>
        <taxon>Panheteroptera</taxon>
        <taxon>Pentatomomorpha</taxon>
        <taxon>Pentatomoidea</taxon>
        <taxon>Pentatomidae</taxon>
        <taxon>Pentatominae</taxon>
        <taxon>Nezara</taxon>
    </lineage>
</organism>
<dbReference type="PANTHER" id="PTHR23349:SF68">
    <property type="entry name" value="FI14601P"/>
    <property type="match status" value="1"/>
</dbReference>
<dbReference type="Pfam" id="PF00010">
    <property type="entry name" value="HLH"/>
    <property type="match status" value="1"/>
</dbReference>
<sequence length="182" mass="21175">MSLGEETYWTEIDYWRTEQPVVRVVRRRTTANKKERRRTQSINNAFADLRECIPNVPPDTKLSKIKTLRLATSYIGYLMDVLGGQDCGEGFKADLPPRPRLHTQPTIHLQFIRWLTANVADRTGIKNGLNSYQKSIKFLICQRMILENGKKVSLCRFNRCLPNNIEMRRCCRSKGPLYTRPT</sequence>
<dbReference type="PROSITE" id="PS50888">
    <property type="entry name" value="BHLH"/>
    <property type="match status" value="1"/>
</dbReference>
<evidence type="ECO:0000259" key="6">
    <source>
        <dbReference type="PROSITE" id="PS50888"/>
    </source>
</evidence>
<dbReference type="Proteomes" id="UP001152798">
    <property type="component" value="Chromosome 2"/>
</dbReference>
<keyword evidence="3" id="KW-0238">DNA-binding</keyword>
<keyword evidence="4" id="KW-0804">Transcription</keyword>
<dbReference type="FunFam" id="4.10.280.10:FF:000010">
    <property type="entry name" value="Scleraxis bHLH transcription factor"/>
    <property type="match status" value="1"/>
</dbReference>
<evidence type="ECO:0000313" key="7">
    <source>
        <dbReference type="EMBL" id="CAH1394230.1"/>
    </source>
</evidence>
<dbReference type="SUPFAM" id="SSF47459">
    <property type="entry name" value="HLH, helix-loop-helix DNA-binding domain"/>
    <property type="match status" value="1"/>
</dbReference>
<dbReference type="GO" id="GO:0046983">
    <property type="term" value="F:protein dimerization activity"/>
    <property type="evidence" value="ECO:0007669"/>
    <property type="project" value="InterPro"/>
</dbReference>
<dbReference type="InterPro" id="IPR011598">
    <property type="entry name" value="bHLH_dom"/>
</dbReference>
<evidence type="ECO:0000256" key="1">
    <source>
        <dbReference type="ARBA" id="ARBA00004123"/>
    </source>
</evidence>
<dbReference type="InterPro" id="IPR050283">
    <property type="entry name" value="E-box_TF_Regulators"/>
</dbReference>
<feature type="domain" description="BHLH" evidence="6">
    <location>
        <begin position="26"/>
        <end position="78"/>
    </location>
</feature>
<evidence type="ECO:0000256" key="2">
    <source>
        <dbReference type="ARBA" id="ARBA00023015"/>
    </source>
</evidence>
<dbReference type="GO" id="GO:0005634">
    <property type="term" value="C:nucleus"/>
    <property type="evidence" value="ECO:0007669"/>
    <property type="project" value="UniProtKB-SubCell"/>
</dbReference>
<dbReference type="GO" id="GO:0032502">
    <property type="term" value="P:developmental process"/>
    <property type="evidence" value="ECO:0007669"/>
    <property type="project" value="TreeGrafter"/>
</dbReference>
<name>A0A9P0H4B4_NEZVI</name>
<evidence type="ECO:0000256" key="3">
    <source>
        <dbReference type="ARBA" id="ARBA00023125"/>
    </source>
</evidence>
<evidence type="ECO:0000256" key="5">
    <source>
        <dbReference type="ARBA" id="ARBA00023242"/>
    </source>
</evidence>
<gene>
    <name evidence="7" type="ORF">NEZAVI_LOCUS4764</name>
</gene>
<dbReference type="InterPro" id="IPR036638">
    <property type="entry name" value="HLH_DNA-bd_sf"/>
</dbReference>
<proteinExistence type="predicted"/>
<dbReference type="CDD" id="cd11466">
    <property type="entry name" value="bHLH_TS_HAND"/>
    <property type="match status" value="1"/>
</dbReference>
<protein>
    <recommendedName>
        <fullName evidence="6">BHLH domain-containing protein</fullName>
    </recommendedName>
</protein>